<dbReference type="InterPro" id="IPR042174">
    <property type="entry name" value="RecF_2"/>
</dbReference>
<accession>A0A848RDS8</accession>
<evidence type="ECO:0000313" key="3">
    <source>
        <dbReference type="Proteomes" id="UP000187166"/>
    </source>
</evidence>
<dbReference type="InterPro" id="IPR003395">
    <property type="entry name" value="RecF/RecN/SMC_N"/>
</dbReference>
<dbReference type="AlphaFoldDB" id="A0A1U7M0J7"/>
<dbReference type="GO" id="GO:0009432">
    <property type="term" value="P:SOS response"/>
    <property type="evidence" value="ECO:0007669"/>
    <property type="project" value="UniProtKB-UniRule"/>
</dbReference>
<comment type="caution">
    <text evidence="2">The sequence shown here is derived from an EMBL/GenBank/DDBJ whole genome shotgun (WGS) entry which is preliminary data.</text>
</comment>
<dbReference type="HAMAP" id="MF_00365">
    <property type="entry name" value="RecF"/>
    <property type="match status" value="1"/>
</dbReference>
<sequence>MKLKYLRLFNFRNYKSLDFIPGENINVLYGLNASGKTNLIESIYMSVKANSFRNSKDKDLINIDENYSSIITRYNIDDYKDDYRVEISKFENKKLFINDEKVNTKDYKKSRFVILFNPDDLNMIKYSPRERRKFLDDLLSNIDLNYDFYMYKYRRLLFERNKLLKMNIDKNLLDVYDREIVKNGTKIIIMRLKIIKRLNEISKEHYKLISGDDLSITYLSTVPVLVDEKELMENYLVLLKDSLSKDLEKKYTTIGPHRDDLDFKINRFSSRNYGSQGEQRSIVLSLKLAEADLIRNLYKIKPVLLLDDVFSEIDSNRSRYLLHSLKDLQTFITTTETDEFLKSVDANFYRISEGKVIY</sequence>
<dbReference type="PANTHER" id="PTHR32182:SF0">
    <property type="entry name" value="DNA REPLICATION AND REPAIR PROTEIN RECF"/>
    <property type="match status" value="1"/>
</dbReference>
<dbReference type="GO" id="GO:0005524">
    <property type="term" value="F:ATP binding"/>
    <property type="evidence" value="ECO:0007669"/>
    <property type="project" value="UniProtKB-UniRule"/>
</dbReference>
<dbReference type="GO" id="GO:0005737">
    <property type="term" value="C:cytoplasm"/>
    <property type="evidence" value="ECO:0007669"/>
    <property type="project" value="UniProtKB-SubCell"/>
</dbReference>
<protein>
    <recommendedName>
        <fullName evidence="1">DNA replication and repair protein RecF</fullName>
    </recommendedName>
</protein>
<reference evidence="2 3" key="1">
    <citation type="journal article" date="2016" name="Appl. Environ. Microbiol.">
        <title>Function and Phylogeny of Bacterial Butyryl Coenzyme A:Acetate Transferases and Their Diversity in the Proximal Colon of Swine.</title>
        <authorList>
            <person name="Trachsel J."/>
            <person name="Bayles D.O."/>
            <person name="Looft T."/>
            <person name="Levine U.Y."/>
            <person name="Allen H.K."/>
        </authorList>
    </citation>
    <scope>NUCLEOTIDE SEQUENCE [LARGE SCALE GENOMIC DNA]</scope>
    <source>
        <strain evidence="2 3">35-6-1</strain>
    </source>
</reference>
<feature type="binding site" evidence="1">
    <location>
        <begin position="30"/>
        <end position="37"/>
    </location>
    <ligand>
        <name>ATP</name>
        <dbReference type="ChEBI" id="CHEBI:30616"/>
    </ligand>
</feature>
<dbReference type="NCBIfam" id="TIGR00611">
    <property type="entry name" value="recf"/>
    <property type="match status" value="1"/>
</dbReference>
<keyword evidence="1" id="KW-0238">DNA-binding</keyword>
<dbReference type="Gene3D" id="1.20.1050.90">
    <property type="entry name" value="RecF/RecN/SMC, N-terminal domain"/>
    <property type="match status" value="1"/>
</dbReference>
<dbReference type="PANTHER" id="PTHR32182">
    <property type="entry name" value="DNA REPLICATION AND REPAIR PROTEIN RECF"/>
    <property type="match status" value="1"/>
</dbReference>
<dbReference type="SUPFAM" id="SSF52540">
    <property type="entry name" value="P-loop containing nucleoside triphosphate hydrolases"/>
    <property type="match status" value="1"/>
</dbReference>
<comment type="subcellular location">
    <subcellularLocation>
        <location evidence="1">Cytoplasm</location>
    </subcellularLocation>
</comment>
<comment type="function">
    <text evidence="1">The RecF protein is involved in DNA metabolism; it is required for DNA replication and normal SOS inducibility. RecF binds preferentially to single-stranded, linear DNA. It also seems to bind ATP.</text>
</comment>
<comment type="similarity">
    <text evidence="1">Belongs to the RecF family.</text>
</comment>
<dbReference type="GO" id="GO:0000731">
    <property type="term" value="P:DNA synthesis involved in DNA repair"/>
    <property type="evidence" value="ECO:0007669"/>
    <property type="project" value="TreeGrafter"/>
</dbReference>
<gene>
    <name evidence="1" type="primary">recF</name>
    <name evidence="2" type="ORF">BIV18_05885</name>
</gene>
<evidence type="ECO:0000256" key="1">
    <source>
        <dbReference type="HAMAP-Rule" id="MF_00365"/>
    </source>
</evidence>
<dbReference type="Proteomes" id="UP000187166">
    <property type="component" value="Unassembled WGS sequence"/>
</dbReference>
<evidence type="ECO:0000313" key="2">
    <source>
        <dbReference type="EMBL" id="OLR65076.1"/>
    </source>
</evidence>
<proteinExistence type="inferred from homology"/>
<keyword evidence="1" id="KW-0963">Cytoplasm</keyword>
<dbReference type="Pfam" id="PF02463">
    <property type="entry name" value="SMC_N"/>
    <property type="match status" value="1"/>
</dbReference>
<dbReference type="InterPro" id="IPR001238">
    <property type="entry name" value="DNA-binding_RecF"/>
</dbReference>
<keyword evidence="1" id="KW-0227">DNA damage</keyword>
<keyword evidence="1" id="KW-0067">ATP-binding</keyword>
<keyword evidence="3" id="KW-1185">Reference proteome</keyword>
<accession>A0A1U7M0J7</accession>
<name>A0A1U7M0J7_9FIRM</name>
<dbReference type="InterPro" id="IPR027417">
    <property type="entry name" value="P-loop_NTPase"/>
</dbReference>
<dbReference type="EMBL" id="MJIH01000001">
    <property type="protein sequence ID" value="OLR65076.1"/>
    <property type="molecule type" value="Genomic_DNA"/>
</dbReference>
<organism evidence="2 3">
    <name type="scientific">Peptoniphilus porci</name>
    <dbReference type="NCBI Taxonomy" id="2652280"/>
    <lineage>
        <taxon>Bacteria</taxon>
        <taxon>Bacillati</taxon>
        <taxon>Bacillota</taxon>
        <taxon>Tissierellia</taxon>
        <taxon>Tissierellales</taxon>
        <taxon>Peptoniphilaceae</taxon>
        <taxon>Peptoniphilus</taxon>
    </lineage>
</organism>
<dbReference type="GO" id="GO:0003697">
    <property type="term" value="F:single-stranded DNA binding"/>
    <property type="evidence" value="ECO:0007669"/>
    <property type="project" value="UniProtKB-UniRule"/>
</dbReference>
<keyword evidence="1" id="KW-0234">DNA repair</keyword>
<dbReference type="GO" id="GO:0006302">
    <property type="term" value="P:double-strand break repair"/>
    <property type="evidence" value="ECO:0007669"/>
    <property type="project" value="TreeGrafter"/>
</dbReference>
<dbReference type="Gene3D" id="3.40.50.300">
    <property type="entry name" value="P-loop containing nucleotide triphosphate hydrolases"/>
    <property type="match status" value="1"/>
</dbReference>
<dbReference type="RefSeq" id="WP_075659718.1">
    <property type="nucleotide sequence ID" value="NZ_JABDSR010000020.1"/>
</dbReference>
<dbReference type="GO" id="GO:0006260">
    <property type="term" value="P:DNA replication"/>
    <property type="evidence" value="ECO:0007669"/>
    <property type="project" value="UniProtKB-UniRule"/>
</dbReference>
<dbReference type="STRING" id="1465756.BIV18_05885"/>
<keyword evidence="1" id="KW-0547">Nucleotide-binding</keyword>
<keyword evidence="1" id="KW-0235">DNA replication</keyword>
<keyword evidence="1" id="KW-0742">SOS response</keyword>